<dbReference type="Pfam" id="PF00753">
    <property type="entry name" value="Lactamase_B"/>
    <property type="match status" value="1"/>
</dbReference>
<dbReference type="AlphaFoldDB" id="A0A917SWF0"/>
<protein>
    <submittedName>
        <fullName evidence="2">MBL fold hydrolase</fullName>
    </submittedName>
</protein>
<dbReference type="Pfam" id="PF21221">
    <property type="entry name" value="B_lactamase-like_C"/>
    <property type="match status" value="1"/>
</dbReference>
<dbReference type="PANTHER" id="PTHR23131:SF4">
    <property type="entry name" value="METALLO-BETA-LACTAMASE SUPERFAMILY POTEIN"/>
    <property type="match status" value="1"/>
</dbReference>
<reference evidence="2" key="1">
    <citation type="journal article" date="2014" name="Int. J. Syst. Evol. Microbiol.">
        <title>Complete genome sequence of Corynebacterium casei LMG S-19264T (=DSM 44701T), isolated from a smear-ripened cheese.</title>
        <authorList>
            <consortium name="US DOE Joint Genome Institute (JGI-PGF)"/>
            <person name="Walter F."/>
            <person name="Albersmeier A."/>
            <person name="Kalinowski J."/>
            <person name="Ruckert C."/>
        </authorList>
    </citation>
    <scope>NUCLEOTIDE SEQUENCE</scope>
    <source>
        <strain evidence="2">CGMCC 1.6293</strain>
    </source>
</reference>
<organism evidence="2 3">
    <name type="scientific">Pseudooceanicola nanhaiensis</name>
    <dbReference type="NCBI Taxonomy" id="375761"/>
    <lineage>
        <taxon>Bacteria</taxon>
        <taxon>Pseudomonadati</taxon>
        <taxon>Pseudomonadota</taxon>
        <taxon>Alphaproteobacteria</taxon>
        <taxon>Rhodobacterales</taxon>
        <taxon>Paracoccaceae</taxon>
        <taxon>Pseudooceanicola</taxon>
    </lineage>
</organism>
<gene>
    <name evidence="2" type="ORF">GCM10011534_21560</name>
</gene>
<dbReference type="SUPFAM" id="SSF56281">
    <property type="entry name" value="Metallo-hydrolase/oxidoreductase"/>
    <property type="match status" value="1"/>
</dbReference>
<evidence type="ECO:0000313" key="3">
    <source>
        <dbReference type="Proteomes" id="UP000649829"/>
    </source>
</evidence>
<keyword evidence="3" id="KW-1185">Reference proteome</keyword>
<dbReference type="InterPro" id="IPR048933">
    <property type="entry name" value="B_lactamase-like_C"/>
</dbReference>
<reference evidence="2" key="2">
    <citation type="submission" date="2020-09" db="EMBL/GenBank/DDBJ databases">
        <authorList>
            <person name="Sun Q."/>
            <person name="Zhou Y."/>
        </authorList>
    </citation>
    <scope>NUCLEOTIDE SEQUENCE</scope>
    <source>
        <strain evidence="2">CGMCC 1.6293</strain>
    </source>
</reference>
<keyword evidence="2" id="KW-0378">Hydrolase</keyword>
<dbReference type="InterPro" id="IPR050662">
    <property type="entry name" value="Sec-metab_biosynth-thioest"/>
</dbReference>
<feature type="domain" description="Metallo-beta-lactamase" evidence="1">
    <location>
        <begin position="42"/>
        <end position="260"/>
    </location>
</feature>
<dbReference type="EMBL" id="BMLF01000001">
    <property type="protein sequence ID" value="GGL99417.1"/>
    <property type="molecule type" value="Genomic_DNA"/>
</dbReference>
<dbReference type="SMART" id="SM00849">
    <property type="entry name" value="Lactamase_B"/>
    <property type="match status" value="1"/>
</dbReference>
<dbReference type="Proteomes" id="UP000649829">
    <property type="component" value="Unassembled WGS sequence"/>
</dbReference>
<dbReference type="RefSeq" id="WP_028287939.1">
    <property type="nucleotide sequence ID" value="NZ_BMLF01000001.1"/>
</dbReference>
<sequence length="349" mass="39384">MMDGATAGIRYPLETPPQPDEAIEIAEGVLWLRISLPMALDHVNVYALDDGADGWTIVDTGTFTKKTVRIWEHLLAGPLGGRPVHRILITHHHPDHVGMLGWFMERGAEHWTSRTSYLLSRMLVLDVEEHHSEANLRFWQMAGMPAEAIAKRRETRPFNFADIVAPIPVGHYRLVEGDVVTMGGRTWDVRMGAGHAPEHVTLWSRDDNLVIGGDQLLPSISPNVGVQAAEPEADPLADWLEACERLSTYAREDHFVLPGHKLPFTGLPHRMNQLVQNHHSGLRRLKSYIAEPRTAVECFPPLFKRKIDEGTYHLAMIEAYAHLSHLYKQGEATRTRREDGAWLWQAVAE</sequence>
<evidence type="ECO:0000313" key="2">
    <source>
        <dbReference type="EMBL" id="GGL99417.1"/>
    </source>
</evidence>
<dbReference type="InterPro" id="IPR036866">
    <property type="entry name" value="RibonucZ/Hydroxyglut_hydro"/>
</dbReference>
<name>A0A917SWF0_9RHOB</name>
<accession>A0A917SWF0</accession>
<dbReference type="InterPro" id="IPR036388">
    <property type="entry name" value="WH-like_DNA-bd_sf"/>
</dbReference>
<dbReference type="Gene3D" id="3.60.15.10">
    <property type="entry name" value="Ribonuclease Z/Hydroxyacylglutathione hydrolase-like"/>
    <property type="match status" value="1"/>
</dbReference>
<comment type="caution">
    <text evidence="2">The sequence shown here is derived from an EMBL/GenBank/DDBJ whole genome shotgun (WGS) entry which is preliminary data.</text>
</comment>
<proteinExistence type="predicted"/>
<dbReference type="InterPro" id="IPR001279">
    <property type="entry name" value="Metallo-B-lactamas"/>
</dbReference>
<dbReference type="Gene3D" id="1.10.10.10">
    <property type="entry name" value="Winged helix-like DNA-binding domain superfamily/Winged helix DNA-binding domain"/>
    <property type="match status" value="1"/>
</dbReference>
<evidence type="ECO:0000259" key="1">
    <source>
        <dbReference type="SMART" id="SM00849"/>
    </source>
</evidence>
<dbReference type="PANTHER" id="PTHR23131">
    <property type="entry name" value="ENDORIBONUCLEASE LACTB2"/>
    <property type="match status" value="1"/>
</dbReference>
<dbReference type="GO" id="GO:0016787">
    <property type="term" value="F:hydrolase activity"/>
    <property type="evidence" value="ECO:0007669"/>
    <property type="project" value="UniProtKB-KW"/>
</dbReference>